<reference evidence="1 2" key="1">
    <citation type="submission" date="2014-04" db="EMBL/GenBank/DDBJ databases">
        <authorList>
            <consortium name="DOE Joint Genome Institute"/>
            <person name="Kuo A."/>
            <person name="Kohler A."/>
            <person name="Costa M.D."/>
            <person name="Nagy L.G."/>
            <person name="Floudas D."/>
            <person name="Copeland A."/>
            <person name="Barry K.W."/>
            <person name="Cichocki N."/>
            <person name="Veneault-Fourrey C."/>
            <person name="LaButti K."/>
            <person name="Lindquist E.A."/>
            <person name="Lipzen A."/>
            <person name="Lundell T."/>
            <person name="Morin E."/>
            <person name="Murat C."/>
            <person name="Sun H."/>
            <person name="Tunlid A."/>
            <person name="Henrissat B."/>
            <person name="Grigoriev I.V."/>
            <person name="Hibbett D.S."/>
            <person name="Martin F."/>
            <person name="Nordberg H.P."/>
            <person name="Cantor M.N."/>
            <person name="Hua S.X."/>
        </authorList>
    </citation>
    <scope>NUCLEOTIDE SEQUENCE [LARGE SCALE GENOMIC DNA]</scope>
    <source>
        <strain evidence="1 2">441</strain>
    </source>
</reference>
<feature type="non-terminal residue" evidence="1">
    <location>
        <position position="64"/>
    </location>
</feature>
<gene>
    <name evidence="1" type="ORF">PISMIDRAFT_686723</name>
</gene>
<accession>A0A0C9Z870</accession>
<dbReference type="AlphaFoldDB" id="A0A0C9Z870"/>
<proteinExistence type="predicted"/>
<reference evidence="2" key="2">
    <citation type="submission" date="2015-01" db="EMBL/GenBank/DDBJ databases">
        <title>Evolutionary Origins and Diversification of the Mycorrhizal Mutualists.</title>
        <authorList>
            <consortium name="DOE Joint Genome Institute"/>
            <consortium name="Mycorrhizal Genomics Consortium"/>
            <person name="Kohler A."/>
            <person name="Kuo A."/>
            <person name="Nagy L.G."/>
            <person name="Floudas D."/>
            <person name="Copeland A."/>
            <person name="Barry K.W."/>
            <person name="Cichocki N."/>
            <person name="Veneault-Fourrey C."/>
            <person name="LaButti K."/>
            <person name="Lindquist E.A."/>
            <person name="Lipzen A."/>
            <person name="Lundell T."/>
            <person name="Morin E."/>
            <person name="Murat C."/>
            <person name="Riley R."/>
            <person name="Ohm R."/>
            <person name="Sun H."/>
            <person name="Tunlid A."/>
            <person name="Henrissat B."/>
            <person name="Grigoriev I.V."/>
            <person name="Hibbett D.S."/>
            <person name="Martin F."/>
        </authorList>
    </citation>
    <scope>NUCLEOTIDE SEQUENCE [LARGE SCALE GENOMIC DNA]</scope>
    <source>
        <strain evidence="2">441</strain>
    </source>
</reference>
<evidence type="ECO:0000313" key="2">
    <source>
        <dbReference type="Proteomes" id="UP000054018"/>
    </source>
</evidence>
<organism evidence="1 2">
    <name type="scientific">Pisolithus microcarpus 441</name>
    <dbReference type="NCBI Taxonomy" id="765257"/>
    <lineage>
        <taxon>Eukaryota</taxon>
        <taxon>Fungi</taxon>
        <taxon>Dikarya</taxon>
        <taxon>Basidiomycota</taxon>
        <taxon>Agaricomycotina</taxon>
        <taxon>Agaricomycetes</taxon>
        <taxon>Agaricomycetidae</taxon>
        <taxon>Boletales</taxon>
        <taxon>Sclerodermatineae</taxon>
        <taxon>Pisolithaceae</taxon>
        <taxon>Pisolithus</taxon>
    </lineage>
</organism>
<dbReference type="Proteomes" id="UP000054018">
    <property type="component" value="Unassembled WGS sequence"/>
</dbReference>
<keyword evidence="2" id="KW-1185">Reference proteome</keyword>
<name>A0A0C9Z870_9AGAM</name>
<evidence type="ECO:0000313" key="1">
    <source>
        <dbReference type="EMBL" id="KIK16048.1"/>
    </source>
</evidence>
<sequence>MEDLVAFTQVLFQTPIFMTVPLVPTPAPIIGHRQTLREATLTPVLLSQFIESYSVPPAAAPTLL</sequence>
<dbReference type="EMBL" id="KN833868">
    <property type="protein sequence ID" value="KIK16048.1"/>
    <property type="molecule type" value="Genomic_DNA"/>
</dbReference>
<dbReference type="HOGENOM" id="CLU_2997382_0_0_1"/>
<protein>
    <submittedName>
        <fullName evidence="1">Uncharacterized protein</fullName>
    </submittedName>
</protein>